<protein>
    <submittedName>
        <fullName evidence="3">Uncharacterized protein</fullName>
    </submittedName>
</protein>
<evidence type="ECO:0000256" key="2">
    <source>
        <dbReference type="SAM" id="Phobius"/>
    </source>
</evidence>
<dbReference type="Proteomes" id="UP000031599">
    <property type="component" value="Unassembled WGS sequence"/>
</dbReference>
<evidence type="ECO:0000313" key="4">
    <source>
        <dbReference type="Proteomes" id="UP000031599"/>
    </source>
</evidence>
<sequence length="347" mass="35907">MTFGLVAATPGLAEAGALDSKTTFLGLEGDDALVTSLADAIRWDLNQRGLDDGNTMSLAELKLTMGCGDEDLACFAQGGQTLGSSQLVFGAVSKKGADYVVELQSLNVETGELNNKIERTVTAEELGDAQLGATASGLIDALYKIEPSVEELPPTETTDGPDELGDASDVKPTKPPPGERALIWGAYSPRPAWKWAGVGVSGVLMVGGLGMAIGATVAISPNGPIRKELITAAENSLQDSKPGNDVDPNSTQDLCELGRAAPDPSKPNEVTNAEVTRVCIKADNMATVATAGWIATGVFAATTVVFTTLLFVHKNDKTAAKLRKHGVGFGGAPMPGNGFTVGGSFRF</sequence>
<organism evidence="3 4">
    <name type="scientific">Enhygromyxa salina</name>
    <dbReference type="NCBI Taxonomy" id="215803"/>
    <lineage>
        <taxon>Bacteria</taxon>
        <taxon>Pseudomonadati</taxon>
        <taxon>Myxococcota</taxon>
        <taxon>Polyangia</taxon>
        <taxon>Nannocystales</taxon>
        <taxon>Nannocystaceae</taxon>
        <taxon>Enhygromyxa</taxon>
    </lineage>
</organism>
<comment type="caution">
    <text evidence="3">The sequence shown here is derived from an EMBL/GenBank/DDBJ whole genome shotgun (WGS) entry which is preliminary data.</text>
</comment>
<keyword evidence="2" id="KW-1133">Transmembrane helix</keyword>
<accession>A0A0C2CYD9</accession>
<evidence type="ECO:0000313" key="3">
    <source>
        <dbReference type="EMBL" id="KIG12852.1"/>
    </source>
</evidence>
<feature type="region of interest" description="Disordered" evidence="1">
    <location>
        <begin position="149"/>
        <end position="177"/>
    </location>
</feature>
<reference evidence="3 4" key="1">
    <citation type="submission" date="2014-12" db="EMBL/GenBank/DDBJ databases">
        <title>Genome assembly of Enhygromyxa salina DSM 15201.</title>
        <authorList>
            <person name="Sharma G."/>
            <person name="Subramanian S."/>
        </authorList>
    </citation>
    <scope>NUCLEOTIDE SEQUENCE [LARGE SCALE GENOMIC DNA]</scope>
    <source>
        <strain evidence="3 4">DSM 15201</strain>
    </source>
</reference>
<dbReference type="AlphaFoldDB" id="A0A0C2CYD9"/>
<keyword evidence="2" id="KW-0812">Transmembrane</keyword>
<feature type="transmembrane region" description="Helical" evidence="2">
    <location>
        <begin position="291"/>
        <end position="312"/>
    </location>
</feature>
<name>A0A0C2CYD9_9BACT</name>
<proteinExistence type="predicted"/>
<gene>
    <name evidence="3" type="ORF">DB30_00970</name>
</gene>
<evidence type="ECO:0000256" key="1">
    <source>
        <dbReference type="SAM" id="MobiDB-lite"/>
    </source>
</evidence>
<dbReference type="EMBL" id="JMCC02000116">
    <property type="protein sequence ID" value="KIG12852.1"/>
    <property type="molecule type" value="Genomic_DNA"/>
</dbReference>
<keyword evidence="2" id="KW-0472">Membrane</keyword>
<dbReference type="RefSeq" id="WP_052556898.1">
    <property type="nucleotide sequence ID" value="NZ_JMCC02000116.1"/>
</dbReference>